<keyword evidence="3" id="KW-1003">Cell membrane</keyword>
<evidence type="ECO:0000313" key="10">
    <source>
        <dbReference type="Proteomes" id="UP000004893"/>
    </source>
</evidence>
<keyword evidence="10" id="KW-1185">Reference proteome</keyword>
<evidence type="ECO:0000256" key="2">
    <source>
        <dbReference type="ARBA" id="ARBA00022448"/>
    </source>
</evidence>
<evidence type="ECO:0000256" key="6">
    <source>
        <dbReference type="ARBA" id="ARBA00023136"/>
    </source>
</evidence>
<evidence type="ECO:0000256" key="5">
    <source>
        <dbReference type="ARBA" id="ARBA00022989"/>
    </source>
</evidence>
<dbReference type="GO" id="GO:0005886">
    <property type="term" value="C:plasma membrane"/>
    <property type="evidence" value="ECO:0007669"/>
    <property type="project" value="UniProtKB-SubCell"/>
</dbReference>
<evidence type="ECO:0000256" key="3">
    <source>
        <dbReference type="ARBA" id="ARBA00022475"/>
    </source>
</evidence>
<evidence type="ECO:0000256" key="1">
    <source>
        <dbReference type="ARBA" id="ARBA00004651"/>
    </source>
</evidence>
<dbReference type="AlphaFoldDB" id="C0C004"/>
<comment type="subcellular location">
    <subcellularLocation>
        <location evidence="1">Cell membrane</location>
        <topology evidence="1">Multi-pass membrane protein</topology>
    </subcellularLocation>
</comment>
<feature type="transmembrane region" description="Helical" evidence="7">
    <location>
        <begin position="89"/>
        <end position="110"/>
    </location>
</feature>
<protein>
    <submittedName>
        <fullName evidence="9">Cobalamin biosynthesis protein CbiM</fullName>
    </submittedName>
</protein>
<dbReference type="Gene3D" id="1.10.1760.20">
    <property type="match status" value="1"/>
</dbReference>
<reference evidence="9" key="1">
    <citation type="submission" date="2009-02" db="EMBL/GenBank/DDBJ databases">
        <authorList>
            <person name="Fulton L."/>
            <person name="Clifton S."/>
            <person name="Fulton B."/>
            <person name="Xu J."/>
            <person name="Minx P."/>
            <person name="Pepin K.H."/>
            <person name="Johnson M."/>
            <person name="Bhonagiri V."/>
            <person name="Nash W.E."/>
            <person name="Mardis E.R."/>
            <person name="Wilson R.K."/>
        </authorList>
    </citation>
    <scope>NUCLEOTIDE SEQUENCE [LARGE SCALE GENOMIC DNA]</scope>
    <source>
        <strain evidence="9">DSM 15053</strain>
    </source>
</reference>
<proteinExistence type="predicted"/>
<feature type="domain" description="PDGLE" evidence="8">
    <location>
        <begin position="245"/>
        <end position="342"/>
    </location>
</feature>
<dbReference type="PANTHER" id="PTHR34229:SF1">
    <property type="entry name" value="METAL TRANSPORT PROTEIN HI_1621-RELATED"/>
    <property type="match status" value="1"/>
</dbReference>
<dbReference type="InterPro" id="IPR025937">
    <property type="entry name" value="PDGLE_dom"/>
</dbReference>
<keyword evidence="6 7" id="KW-0472">Membrane</keyword>
<dbReference type="InterPro" id="IPR002751">
    <property type="entry name" value="CbiM/NikMN"/>
</dbReference>
<evidence type="ECO:0000256" key="4">
    <source>
        <dbReference type="ARBA" id="ARBA00022692"/>
    </source>
</evidence>
<sequence length="355" mass="37318">MIKEIQKESLFTRRICIMHMADALITPAVAGTMYACSAAAAGGSLKKVRMEDEPGKIPAMGVMGAFVFAAQMINFTIPGTGSSGHLCGGVLLTAILGPYAGFLTMIGVLLIQCLMFADGGLLALGCNIWNMAFYGCFIGGFLIWKQMMKRGVSRGKIMFASIAACVLTLQLGAFSVTLETLASGVTELPFGVFAAAMQPIHLAIGLVEGAITAAVLLFVYEARPELIWTGEAGPGPIREGKLSYKKTMLVLAAAAAVTAGGISLLASAYPDGLEWSIERITGSAEIAASGQAHVLAERIQSATALLPDYMFRHSESAAGTSVAGIAGGAAVILVCVLSCYAFRFFRKKEKHEQDR</sequence>
<feature type="transmembrane region" description="Helical" evidence="7">
    <location>
        <begin position="57"/>
        <end position="77"/>
    </location>
</feature>
<accession>C0C004</accession>
<evidence type="ECO:0000259" key="8">
    <source>
        <dbReference type="Pfam" id="PF13190"/>
    </source>
</evidence>
<feature type="transmembrane region" description="Helical" evidence="7">
    <location>
        <begin position="21"/>
        <end position="45"/>
    </location>
</feature>
<dbReference type="GO" id="GO:0000041">
    <property type="term" value="P:transition metal ion transport"/>
    <property type="evidence" value="ECO:0007669"/>
    <property type="project" value="InterPro"/>
</dbReference>
<dbReference type="EMBL" id="ABYI02000019">
    <property type="protein sequence ID" value="EEG74732.1"/>
    <property type="molecule type" value="Genomic_DNA"/>
</dbReference>
<organism evidence="9 10">
    <name type="scientific">[Clostridium] hylemonae DSM 15053</name>
    <dbReference type="NCBI Taxonomy" id="553973"/>
    <lineage>
        <taxon>Bacteria</taxon>
        <taxon>Bacillati</taxon>
        <taxon>Bacillota</taxon>
        <taxon>Clostridia</taxon>
        <taxon>Lachnospirales</taxon>
        <taxon>Lachnospiraceae</taxon>
    </lineage>
</organism>
<dbReference type="Pfam" id="PF13190">
    <property type="entry name" value="PDGLE"/>
    <property type="match status" value="1"/>
</dbReference>
<dbReference type="PANTHER" id="PTHR34229">
    <property type="entry name" value="METAL TRANSPORT PROTEIN HI_1621-RELATED"/>
    <property type="match status" value="1"/>
</dbReference>
<keyword evidence="4 7" id="KW-0812">Transmembrane</keyword>
<gene>
    <name evidence="9" type="ORF">CLOHYLEM_05396</name>
</gene>
<name>C0C004_9FIRM</name>
<evidence type="ECO:0000256" key="7">
    <source>
        <dbReference type="SAM" id="Phobius"/>
    </source>
</evidence>
<feature type="transmembrane region" description="Helical" evidence="7">
    <location>
        <begin position="322"/>
        <end position="345"/>
    </location>
</feature>
<dbReference type="Proteomes" id="UP000004893">
    <property type="component" value="Unassembled WGS sequence"/>
</dbReference>
<feature type="transmembrane region" description="Helical" evidence="7">
    <location>
        <begin position="198"/>
        <end position="220"/>
    </location>
</feature>
<evidence type="ECO:0000313" key="9">
    <source>
        <dbReference type="EMBL" id="EEG74732.1"/>
    </source>
</evidence>
<dbReference type="HOGENOM" id="CLU_052508_0_1_9"/>
<feature type="transmembrane region" description="Helical" evidence="7">
    <location>
        <begin position="248"/>
        <end position="269"/>
    </location>
</feature>
<dbReference type="Pfam" id="PF01891">
    <property type="entry name" value="CbiM"/>
    <property type="match status" value="1"/>
</dbReference>
<feature type="transmembrane region" description="Helical" evidence="7">
    <location>
        <begin position="122"/>
        <end position="144"/>
    </location>
</feature>
<keyword evidence="2" id="KW-0813">Transport</keyword>
<feature type="transmembrane region" description="Helical" evidence="7">
    <location>
        <begin position="156"/>
        <end position="178"/>
    </location>
</feature>
<comment type="caution">
    <text evidence="9">The sequence shown here is derived from an EMBL/GenBank/DDBJ whole genome shotgun (WGS) entry which is preliminary data.</text>
</comment>
<dbReference type="STRING" id="553973.CLOHYLEM_05396"/>
<keyword evidence="5 7" id="KW-1133">Transmembrane helix</keyword>
<dbReference type="eggNOG" id="COG0310">
    <property type="taxonomic scope" value="Bacteria"/>
</dbReference>
<reference evidence="9" key="2">
    <citation type="submission" date="2013-06" db="EMBL/GenBank/DDBJ databases">
        <title>Draft genome sequence of Clostridium hylemonae (DSM 15053).</title>
        <authorList>
            <person name="Sudarsanam P."/>
            <person name="Ley R."/>
            <person name="Guruge J."/>
            <person name="Turnbaugh P.J."/>
            <person name="Mahowald M."/>
            <person name="Liep D."/>
            <person name="Gordon J."/>
        </authorList>
    </citation>
    <scope>NUCLEOTIDE SEQUENCE</scope>
    <source>
        <strain evidence="9">DSM 15053</strain>
    </source>
</reference>